<dbReference type="EMBL" id="JADOGI010000102">
    <property type="protein sequence ID" value="MBF8189797.1"/>
    <property type="molecule type" value="Genomic_DNA"/>
</dbReference>
<proteinExistence type="predicted"/>
<reference evidence="1" key="1">
    <citation type="submission" date="2020-11" db="EMBL/GenBank/DDBJ databases">
        <title>Whole-genome analyses of Nonomuraea sp. K274.</title>
        <authorList>
            <person name="Veyisoglu A."/>
        </authorList>
    </citation>
    <scope>NUCLEOTIDE SEQUENCE</scope>
    <source>
        <strain evidence="1">K274</strain>
    </source>
</reference>
<gene>
    <name evidence="1" type="ORF">ITP53_29520</name>
</gene>
<dbReference type="RefSeq" id="WP_195898730.1">
    <property type="nucleotide sequence ID" value="NZ_JADOGI010000102.1"/>
</dbReference>
<evidence type="ECO:0000313" key="1">
    <source>
        <dbReference type="EMBL" id="MBF8189797.1"/>
    </source>
</evidence>
<organism evidence="1 2">
    <name type="scientific">Nonomuraea cypriaca</name>
    <dbReference type="NCBI Taxonomy" id="1187855"/>
    <lineage>
        <taxon>Bacteria</taxon>
        <taxon>Bacillati</taxon>
        <taxon>Actinomycetota</taxon>
        <taxon>Actinomycetes</taxon>
        <taxon>Streptosporangiales</taxon>
        <taxon>Streptosporangiaceae</taxon>
        <taxon>Nonomuraea</taxon>
    </lineage>
</organism>
<comment type="caution">
    <text evidence="1">The sequence shown here is derived from an EMBL/GenBank/DDBJ whole genome shotgun (WGS) entry which is preliminary data.</text>
</comment>
<dbReference type="AlphaFoldDB" id="A0A931AIL8"/>
<evidence type="ECO:0000313" key="2">
    <source>
        <dbReference type="Proteomes" id="UP000605361"/>
    </source>
</evidence>
<protein>
    <submittedName>
        <fullName evidence="1">Uncharacterized protein</fullName>
    </submittedName>
</protein>
<accession>A0A931AIL8</accession>
<sequence>MRKDLLRLVDPHRLAMAEQPQDHYQARIEISPVGIDGGQGVGDIRPDLQRVLVAALIQERSRWADPGCQLVLVDVDQVAVQGDPPQALELRRIEQTEPGDGIAQLVRDWESVFGDLPRASGPLGEGHDQVICLGRAGRG</sequence>
<name>A0A931AIL8_9ACTN</name>
<dbReference type="Proteomes" id="UP000605361">
    <property type="component" value="Unassembled WGS sequence"/>
</dbReference>
<keyword evidence="2" id="KW-1185">Reference proteome</keyword>